<feature type="region of interest" description="Disordered" evidence="2">
    <location>
        <begin position="58"/>
        <end position="77"/>
    </location>
</feature>
<dbReference type="AlphaFoldDB" id="A0A388M4T0"/>
<reference evidence="3 4" key="1">
    <citation type="journal article" date="2018" name="Cell">
        <title>The Chara Genome: Secondary Complexity and Implications for Plant Terrestrialization.</title>
        <authorList>
            <person name="Nishiyama T."/>
            <person name="Sakayama H."/>
            <person name="Vries J.D."/>
            <person name="Buschmann H."/>
            <person name="Saint-Marcoux D."/>
            <person name="Ullrich K.K."/>
            <person name="Haas F.B."/>
            <person name="Vanderstraeten L."/>
            <person name="Becker D."/>
            <person name="Lang D."/>
            <person name="Vosolsobe S."/>
            <person name="Rombauts S."/>
            <person name="Wilhelmsson P.K.I."/>
            <person name="Janitza P."/>
            <person name="Kern R."/>
            <person name="Heyl A."/>
            <person name="Rumpler F."/>
            <person name="Villalobos L.I.A.C."/>
            <person name="Clay J.M."/>
            <person name="Skokan R."/>
            <person name="Toyoda A."/>
            <person name="Suzuki Y."/>
            <person name="Kagoshima H."/>
            <person name="Schijlen E."/>
            <person name="Tajeshwar N."/>
            <person name="Catarino B."/>
            <person name="Hetherington A.J."/>
            <person name="Saltykova A."/>
            <person name="Bonnot C."/>
            <person name="Breuninger H."/>
            <person name="Symeonidi A."/>
            <person name="Radhakrishnan G.V."/>
            <person name="Van Nieuwerburgh F."/>
            <person name="Deforce D."/>
            <person name="Chang C."/>
            <person name="Karol K.G."/>
            <person name="Hedrich R."/>
            <person name="Ulvskov P."/>
            <person name="Glockner G."/>
            <person name="Delwiche C.F."/>
            <person name="Petrasek J."/>
            <person name="Van de Peer Y."/>
            <person name="Friml J."/>
            <person name="Beilby M."/>
            <person name="Dolan L."/>
            <person name="Kohara Y."/>
            <person name="Sugano S."/>
            <person name="Fujiyama A."/>
            <person name="Delaux P.-M."/>
            <person name="Quint M."/>
            <person name="TheiBen G."/>
            <person name="Hagemann M."/>
            <person name="Harholt J."/>
            <person name="Dunand C."/>
            <person name="Zachgo S."/>
            <person name="Langdale J."/>
            <person name="Maumus F."/>
            <person name="Straeten D.V.D."/>
            <person name="Gould S.B."/>
            <person name="Rensing S.A."/>
        </authorList>
    </citation>
    <scope>NUCLEOTIDE SEQUENCE [LARGE SCALE GENOMIC DNA]</scope>
    <source>
        <strain evidence="3 4">S276</strain>
    </source>
</reference>
<evidence type="ECO:0000313" key="4">
    <source>
        <dbReference type="Proteomes" id="UP000265515"/>
    </source>
</evidence>
<dbReference type="EMBL" id="BFEA01000740">
    <property type="protein sequence ID" value="GBG89479.1"/>
    <property type="molecule type" value="Genomic_DNA"/>
</dbReference>
<feature type="coiled-coil region" evidence="1">
    <location>
        <begin position="120"/>
        <end position="173"/>
    </location>
</feature>
<keyword evidence="1" id="KW-0175">Coiled coil</keyword>
<feature type="compositionally biased region" description="Acidic residues" evidence="2">
    <location>
        <begin position="305"/>
        <end position="317"/>
    </location>
</feature>
<comment type="caution">
    <text evidence="3">The sequence shown here is derived from an EMBL/GenBank/DDBJ whole genome shotgun (WGS) entry which is preliminary data.</text>
</comment>
<sequence>MQQSWWQDLHQVWDRAWITAVFFQRQLRTLLCLIRAAKLHQLRQTVPAAADTVMEVMEEKKERQRQEEEQKRKEAEEENIRLEKVDKDSLINRMGEEVRSNTKLVCETVLGRKFDLPAVLDPKTQEIARLQQEVEDLNTQATGAKKLDDVERLRKEKEELLGLQEQKALEQETEDLKGKRKLTEEGASKKTELGILKEVDNLRGHHAALEKKNEALARLKHANKHLEKEFVSLVGGLPNIGEESCGCRDREEPTWETSGYEAEFFKERLLKKLTPSARTKRPTLAKCTTPRNLRKSLNQVVTDIDSAEEDDEGEDGDQLTKEAEQRSKLVDKRRKELHLAKKSELELICNEEGISYIKIEQARTNIVEIHARRDFDELREEMKNYLEDEDRGDAQAEEDAQYATSAEEVAED</sequence>
<evidence type="ECO:0000313" key="3">
    <source>
        <dbReference type="EMBL" id="GBG89479.1"/>
    </source>
</evidence>
<feature type="compositionally biased region" description="Basic and acidic residues" evidence="2">
    <location>
        <begin position="318"/>
        <end position="327"/>
    </location>
</feature>
<proteinExistence type="predicted"/>
<gene>
    <name evidence="3" type="ORF">CBR_g49270</name>
</gene>
<feature type="region of interest" description="Disordered" evidence="2">
    <location>
        <begin position="303"/>
        <end position="327"/>
    </location>
</feature>
<protein>
    <submittedName>
        <fullName evidence="3">Uncharacterized protein</fullName>
    </submittedName>
</protein>
<evidence type="ECO:0000256" key="1">
    <source>
        <dbReference type="SAM" id="Coils"/>
    </source>
</evidence>
<feature type="region of interest" description="Disordered" evidence="2">
    <location>
        <begin position="384"/>
        <end position="412"/>
    </location>
</feature>
<name>A0A388M4T0_CHABU</name>
<accession>A0A388M4T0</accession>
<organism evidence="3 4">
    <name type="scientific">Chara braunii</name>
    <name type="common">Braun's stonewort</name>
    <dbReference type="NCBI Taxonomy" id="69332"/>
    <lineage>
        <taxon>Eukaryota</taxon>
        <taxon>Viridiplantae</taxon>
        <taxon>Streptophyta</taxon>
        <taxon>Charophyceae</taxon>
        <taxon>Charales</taxon>
        <taxon>Characeae</taxon>
        <taxon>Chara</taxon>
    </lineage>
</organism>
<feature type="compositionally biased region" description="Acidic residues" evidence="2">
    <location>
        <begin position="387"/>
        <end position="400"/>
    </location>
</feature>
<keyword evidence="4" id="KW-1185">Reference proteome</keyword>
<feature type="coiled-coil region" evidence="1">
    <location>
        <begin position="199"/>
        <end position="229"/>
    </location>
</feature>
<evidence type="ECO:0000256" key="2">
    <source>
        <dbReference type="SAM" id="MobiDB-lite"/>
    </source>
</evidence>
<dbReference type="Gramene" id="GBG89479">
    <property type="protein sequence ID" value="GBG89479"/>
    <property type="gene ID" value="CBR_g49270"/>
</dbReference>
<dbReference type="Proteomes" id="UP000265515">
    <property type="component" value="Unassembled WGS sequence"/>
</dbReference>